<dbReference type="PATRIC" id="fig|1807.14.peg.3993"/>
<evidence type="ECO:0000259" key="9">
    <source>
        <dbReference type="Pfam" id="PF00557"/>
    </source>
</evidence>
<dbReference type="NCBIfam" id="TIGR00500">
    <property type="entry name" value="met_pdase_I"/>
    <property type="match status" value="1"/>
</dbReference>
<feature type="binding site" evidence="6">
    <location>
        <position position="100"/>
    </location>
    <ligand>
        <name>a divalent metal cation</name>
        <dbReference type="ChEBI" id="CHEBI:60240"/>
        <label>1</label>
    </ligand>
</feature>
<dbReference type="PANTHER" id="PTHR43330:SF27">
    <property type="entry name" value="METHIONINE AMINOPEPTIDASE"/>
    <property type="match status" value="1"/>
</dbReference>
<reference evidence="10 12" key="1">
    <citation type="journal article" date="2015" name="Genome Biol. Evol.">
        <title>Characterization of Three Mycobacterium spp. with Potential Use in Bioremediation by Genome Sequencing and Comparative Genomics.</title>
        <authorList>
            <person name="Das S."/>
            <person name="Pettersson B.M."/>
            <person name="Behra P.R."/>
            <person name="Ramesh M."/>
            <person name="Dasgupta S."/>
            <person name="Bhattacharya A."/>
            <person name="Kirsebom L.A."/>
        </authorList>
    </citation>
    <scope>NUCLEOTIDE SEQUENCE [LARGE SCALE GENOMIC DNA]</scope>
    <source>
        <strain evidence="10 12">DSM 44075</strain>
    </source>
</reference>
<feature type="compositionally biased region" description="Polar residues" evidence="8">
    <location>
        <begin position="272"/>
        <end position="283"/>
    </location>
</feature>
<dbReference type="Proteomes" id="UP000294952">
    <property type="component" value="Unassembled WGS sequence"/>
</dbReference>
<keyword evidence="5 6" id="KW-0378">Hydrolase</keyword>
<dbReference type="GO" id="GO:0005829">
    <property type="term" value="C:cytosol"/>
    <property type="evidence" value="ECO:0007669"/>
    <property type="project" value="TreeGrafter"/>
</dbReference>
<feature type="binding site" evidence="6">
    <location>
        <position position="207"/>
    </location>
    <ligand>
        <name>a divalent metal cation</name>
        <dbReference type="ChEBI" id="CHEBI:60240"/>
        <label>2</label>
        <note>catalytic</note>
    </ligand>
</feature>
<keyword evidence="2 6" id="KW-0031">Aminopeptidase</keyword>
<protein>
    <recommendedName>
        <fullName evidence="6 7">Methionine aminopeptidase</fullName>
        <shortName evidence="6">MAP</shortName>
        <shortName evidence="6">MetAP</shortName>
        <ecNumber evidence="6 7">3.4.11.18</ecNumber>
    </recommendedName>
    <alternativeName>
        <fullName evidence="6">Peptidase M</fullName>
    </alternativeName>
</protein>
<dbReference type="CDD" id="cd01086">
    <property type="entry name" value="MetAP1"/>
    <property type="match status" value="1"/>
</dbReference>
<keyword evidence="3 6" id="KW-0645">Protease</keyword>
<comment type="cofactor">
    <cofactor evidence="6">
        <name>Co(2+)</name>
        <dbReference type="ChEBI" id="CHEBI:48828"/>
    </cofactor>
    <cofactor evidence="6">
        <name>Zn(2+)</name>
        <dbReference type="ChEBI" id="CHEBI:29105"/>
    </cofactor>
    <cofactor evidence="6">
        <name>Mn(2+)</name>
        <dbReference type="ChEBI" id="CHEBI:29035"/>
    </cofactor>
    <cofactor evidence="6">
        <name>Fe(2+)</name>
        <dbReference type="ChEBI" id="CHEBI:29033"/>
    </cofactor>
    <text evidence="6">Binds 2 divalent metal cations per subunit. Has a high-affinity and a low affinity metal-binding site. The true nature of the physiological cofactor is under debate. The enzyme is active with cobalt, zinc, manganese or divalent iron ions. Most likely, methionine aminopeptidases function as mononuclear Fe(2+)-metalloproteases under physiological conditions, and the catalytically relevant metal-binding site has been assigned to the histidine-containing high-affinity site.</text>
</comment>
<evidence type="ECO:0000256" key="5">
    <source>
        <dbReference type="ARBA" id="ARBA00022801"/>
    </source>
</evidence>
<dbReference type="InterPro" id="IPR002467">
    <property type="entry name" value="Pept_M24A_MAP1"/>
</dbReference>
<evidence type="ECO:0000313" key="10">
    <source>
        <dbReference type="EMBL" id="KMO72624.1"/>
    </source>
</evidence>
<evidence type="ECO:0000256" key="3">
    <source>
        <dbReference type="ARBA" id="ARBA00022670"/>
    </source>
</evidence>
<dbReference type="EMBL" id="JYNU01000029">
    <property type="protein sequence ID" value="KMO72624.1"/>
    <property type="molecule type" value="Genomic_DNA"/>
</dbReference>
<feature type="binding site" evidence="6">
    <location>
        <position position="111"/>
    </location>
    <ligand>
        <name>a divalent metal cation</name>
        <dbReference type="ChEBI" id="CHEBI:60240"/>
        <label>2</label>
        <note>catalytic</note>
    </ligand>
</feature>
<evidence type="ECO:0000313" key="13">
    <source>
        <dbReference type="Proteomes" id="UP000294952"/>
    </source>
</evidence>
<feature type="binding site" evidence="6">
    <location>
        <position position="181"/>
    </location>
    <ligand>
        <name>substrate</name>
    </ligand>
</feature>
<evidence type="ECO:0000256" key="6">
    <source>
        <dbReference type="HAMAP-Rule" id="MF_01974"/>
    </source>
</evidence>
<comment type="catalytic activity">
    <reaction evidence="6 7">
        <text>Release of N-terminal amino acids, preferentially methionine, from peptides and arylamides.</text>
        <dbReference type="EC" id="3.4.11.18"/>
    </reaction>
</comment>
<dbReference type="InterPro" id="IPR000994">
    <property type="entry name" value="Pept_M24"/>
</dbReference>
<evidence type="ECO:0000256" key="4">
    <source>
        <dbReference type="ARBA" id="ARBA00022723"/>
    </source>
</evidence>
<accession>A0A0J6VR23</accession>
<name>A0A0J6VR23_9MYCO</name>
<organism evidence="10 12">
    <name type="scientific">Mycolicibacterium obuense</name>
    <dbReference type="NCBI Taxonomy" id="1807"/>
    <lineage>
        <taxon>Bacteria</taxon>
        <taxon>Bacillati</taxon>
        <taxon>Actinomycetota</taxon>
        <taxon>Actinomycetes</taxon>
        <taxon>Mycobacteriales</taxon>
        <taxon>Mycobacteriaceae</taxon>
        <taxon>Mycolicibacterium</taxon>
    </lineage>
</organism>
<feature type="binding site" evidence="6">
    <location>
        <position position="238"/>
    </location>
    <ligand>
        <name>a divalent metal cation</name>
        <dbReference type="ChEBI" id="CHEBI:60240"/>
        <label>2</label>
        <note>catalytic</note>
    </ligand>
</feature>
<proteinExistence type="inferred from homology"/>
<comment type="subunit">
    <text evidence="6">Monomer.</text>
</comment>
<dbReference type="EMBL" id="SDLP01000001">
    <property type="protein sequence ID" value="TDL12233.1"/>
    <property type="molecule type" value="Genomic_DNA"/>
</dbReference>
<dbReference type="GO" id="GO:0070006">
    <property type="term" value="F:metalloaminopeptidase activity"/>
    <property type="evidence" value="ECO:0007669"/>
    <property type="project" value="UniProtKB-UniRule"/>
</dbReference>
<dbReference type="AlphaFoldDB" id="A0A0J6VR23"/>
<evidence type="ECO:0000313" key="12">
    <source>
        <dbReference type="Proteomes" id="UP000036313"/>
    </source>
</evidence>
<sequence>MVELKTATEVDAMAVTGAFIAELLDDLAGRAQVGVNLLDLEQRARELIAERGAQSCYWDYDPSFGRGPFRNVICLSVNDAVLHGLPHDYVLRDGDLLSMDIAVSIDGWVADSARSIIVGTPRPEDQRIIEATEHALAAGIGAARPGNRLGDISAAIGAVCAEYGYRVNTDFGGHGLGRTMHEDPHVSNVGRAGRGMVLRPGLTLALEPWLAQGTNRIVYDPDGWTIRSADRSRAAHSEHTIAITDGAARVLTALPARRRPSAESECRPPSQPSAACTTPRSSG</sequence>
<dbReference type="GO" id="GO:0004239">
    <property type="term" value="F:initiator methionyl aminopeptidase activity"/>
    <property type="evidence" value="ECO:0007669"/>
    <property type="project" value="UniProtKB-UniRule"/>
</dbReference>
<comment type="function">
    <text evidence="1 6">Removes the N-terminal methionine from nascent proteins. The N-terminal methionine is often cleaved when the second residue in the primary sequence is small and uncharged (Met-Ala-, Cys, Gly, Pro, Ser, Thr, or Val). Requires deformylation of the N(alpha)-formylated initiator methionine before it can be hydrolyzed.</text>
</comment>
<dbReference type="GO" id="GO:0046872">
    <property type="term" value="F:metal ion binding"/>
    <property type="evidence" value="ECO:0007669"/>
    <property type="project" value="UniProtKB-UniRule"/>
</dbReference>
<dbReference type="PANTHER" id="PTHR43330">
    <property type="entry name" value="METHIONINE AMINOPEPTIDASE"/>
    <property type="match status" value="1"/>
</dbReference>
<comment type="similarity">
    <text evidence="6">Belongs to the peptidase M24A family. Methionine aminopeptidase type 1 subfamily.</text>
</comment>
<feature type="binding site" evidence="6">
    <location>
        <position position="111"/>
    </location>
    <ligand>
        <name>a divalent metal cation</name>
        <dbReference type="ChEBI" id="CHEBI:60240"/>
        <label>1</label>
    </ligand>
</feature>
<reference evidence="11 13" key="2">
    <citation type="submission" date="2019-01" db="EMBL/GenBank/DDBJ databases">
        <title>High-quality-draft genome sequences of five non-tuberculosis mycobacteriaceae isolated from a nosocomial environment.</title>
        <authorList>
            <person name="Tiago I."/>
            <person name="Alarico S."/>
            <person name="Pereira S.G."/>
            <person name="Coelho C."/>
            <person name="Maranha A."/>
            <person name="Empadinhas N."/>
        </authorList>
    </citation>
    <scope>NUCLEOTIDE SEQUENCE [LARGE SCALE GENOMIC DNA]</scope>
    <source>
        <strain evidence="11 13">22DIII</strain>
    </source>
</reference>
<feature type="region of interest" description="Disordered" evidence="8">
    <location>
        <begin position="257"/>
        <end position="283"/>
    </location>
</feature>
<dbReference type="InterPro" id="IPR001714">
    <property type="entry name" value="Pept_M24_MAP"/>
</dbReference>
<dbReference type="SUPFAM" id="SSF55920">
    <property type="entry name" value="Creatinase/aminopeptidase"/>
    <property type="match status" value="1"/>
</dbReference>
<evidence type="ECO:0000256" key="8">
    <source>
        <dbReference type="SAM" id="MobiDB-lite"/>
    </source>
</evidence>
<dbReference type="EC" id="3.4.11.18" evidence="6 7"/>
<dbReference type="InterPro" id="IPR036005">
    <property type="entry name" value="Creatinase/aminopeptidase-like"/>
</dbReference>
<comment type="caution">
    <text evidence="10">The sequence shown here is derived from an EMBL/GenBank/DDBJ whole genome shotgun (WGS) entry which is preliminary data.</text>
</comment>
<dbReference type="PRINTS" id="PR00599">
    <property type="entry name" value="MAPEPTIDASE"/>
</dbReference>
<dbReference type="PROSITE" id="PS00680">
    <property type="entry name" value="MAP_1"/>
    <property type="match status" value="1"/>
</dbReference>
<dbReference type="Proteomes" id="UP000036313">
    <property type="component" value="Unassembled WGS sequence"/>
</dbReference>
<feature type="binding site" evidence="6">
    <location>
        <position position="83"/>
    </location>
    <ligand>
        <name>substrate</name>
    </ligand>
</feature>
<dbReference type="GO" id="GO:0006508">
    <property type="term" value="P:proteolysis"/>
    <property type="evidence" value="ECO:0007669"/>
    <property type="project" value="UniProtKB-KW"/>
</dbReference>
<dbReference type="Pfam" id="PF00557">
    <property type="entry name" value="Peptidase_M24"/>
    <property type="match status" value="1"/>
</dbReference>
<dbReference type="Gene3D" id="3.90.230.10">
    <property type="entry name" value="Creatinase/methionine aminopeptidase superfamily"/>
    <property type="match status" value="1"/>
</dbReference>
<gene>
    <name evidence="10" type="primary">map_1</name>
    <name evidence="6 11" type="synonym">map</name>
    <name evidence="11" type="ORF">EUA04_04515</name>
    <name evidence="10" type="ORF">MOBUDSM44075_03967</name>
</gene>
<feature type="domain" description="Peptidase M24" evidence="9">
    <location>
        <begin position="15"/>
        <end position="245"/>
    </location>
</feature>
<evidence type="ECO:0000313" key="11">
    <source>
        <dbReference type="EMBL" id="TDL12233.1"/>
    </source>
</evidence>
<feature type="binding site" evidence="6">
    <location>
        <position position="238"/>
    </location>
    <ligand>
        <name>a divalent metal cation</name>
        <dbReference type="ChEBI" id="CHEBI:60240"/>
        <label>1</label>
    </ligand>
</feature>
<dbReference type="HAMAP" id="MF_01974">
    <property type="entry name" value="MetAP_1"/>
    <property type="match status" value="1"/>
</dbReference>
<evidence type="ECO:0000256" key="2">
    <source>
        <dbReference type="ARBA" id="ARBA00022438"/>
    </source>
</evidence>
<evidence type="ECO:0000256" key="7">
    <source>
        <dbReference type="RuleBase" id="RU003653"/>
    </source>
</evidence>
<keyword evidence="4 6" id="KW-0479">Metal-binding</keyword>
<feature type="binding site" evidence="6">
    <location>
        <position position="174"/>
    </location>
    <ligand>
        <name>a divalent metal cation</name>
        <dbReference type="ChEBI" id="CHEBI:60240"/>
        <label>2</label>
        <note>catalytic</note>
    </ligand>
</feature>
<evidence type="ECO:0000256" key="1">
    <source>
        <dbReference type="ARBA" id="ARBA00002521"/>
    </source>
</evidence>